<sequence length="74" mass="8146">PLQAVPEPQEQDPPLSSQEPALTHRKNVEDKLGQGLPEARSKVSVTACSQHGSSPPPPHLPEIQWGFWITFIEV</sequence>
<protein>
    <submittedName>
        <fullName evidence="2">Uncharacterized protein</fullName>
    </submittedName>
</protein>
<feature type="region of interest" description="Disordered" evidence="1">
    <location>
        <begin position="1"/>
        <end position="60"/>
    </location>
</feature>
<proteinExistence type="predicted"/>
<dbReference type="AlphaFoldDB" id="A0A8C7BTC2"/>
<organism evidence="2 3">
    <name type="scientific">Neovison vison</name>
    <name type="common">American mink</name>
    <name type="synonym">Mustela vison</name>
    <dbReference type="NCBI Taxonomy" id="452646"/>
    <lineage>
        <taxon>Eukaryota</taxon>
        <taxon>Metazoa</taxon>
        <taxon>Chordata</taxon>
        <taxon>Craniata</taxon>
        <taxon>Vertebrata</taxon>
        <taxon>Euteleostomi</taxon>
        <taxon>Mammalia</taxon>
        <taxon>Eutheria</taxon>
        <taxon>Laurasiatheria</taxon>
        <taxon>Carnivora</taxon>
        <taxon>Caniformia</taxon>
        <taxon>Musteloidea</taxon>
        <taxon>Mustelidae</taxon>
        <taxon>Mustelinae</taxon>
        <taxon>Neogale</taxon>
    </lineage>
</organism>
<evidence type="ECO:0000313" key="3">
    <source>
        <dbReference type="Proteomes" id="UP000694425"/>
    </source>
</evidence>
<name>A0A8C7BTC2_NEOVI</name>
<reference evidence="2" key="1">
    <citation type="submission" date="2025-08" db="UniProtKB">
        <authorList>
            <consortium name="Ensembl"/>
        </authorList>
    </citation>
    <scope>IDENTIFICATION</scope>
</reference>
<feature type="compositionally biased region" description="Polar residues" evidence="1">
    <location>
        <begin position="43"/>
        <end position="53"/>
    </location>
</feature>
<evidence type="ECO:0000313" key="2">
    <source>
        <dbReference type="Ensembl" id="ENSNVIP00000028982.1"/>
    </source>
</evidence>
<dbReference type="Ensembl" id="ENSNVIT00000033577.1">
    <property type="protein sequence ID" value="ENSNVIP00000028982.1"/>
    <property type="gene ID" value="ENSNVIG00000022358.1"/>
</dbReference>
<dbReference type="Proteomes" id="UP000694425">
    <property type="component" value="Unplaced"/>
</dbReference>
<keyword evidence="3" id="KW-1185">Reference proteome</keyword>
<accession>A0A8C7BTC2</accession>
<reference evidence="2" key="2">
    <citation type="submission" date="2025-09" db="UniProtKB">
        <authorList>
            <consortium name="Ensembl"/>
        </authorList>
    </citation>
    <scope>IDENTIFICATION</scope>
</reference>
<evidence type="ECO:0000256" key="1">
    <source>
        <dbReference type="SAM" id="MobiDB-lite"/>
    </source>
</evidence>